<dbReference type="PANTHER" id="PTHR43656">
    <property type="entry name" value="BINDING OXIDOREDUCTASE, PUTATIVE (AFU_ORTHOLOGUE AFUA_2G08260)-RELATED"/>
    <property type="match status" value="1"/>
</dbReference>
<dbReference type="InterPro" id="IPR001155">
    <property type="entry name" value="OxRdtase_FMN_N"/>
</dbReference>
<proteinExistence type="predicted"/>
<evidence type="ECO:0000256" key="2">
    <source>
        <dbReference type="ARBA" id="ARBA00023002"/>
    </source>
</evidence>
<dbReference type="GO" id="GO:0010181">
    <property type="term" value="F:FMN binding"/>
    <property type="evidence" value="ECO:0007669"/>
    <property type="project" value="InterPro"/>
</dbReference>
<evidence type="ECO:0000256" key="1">
    <source>
        <dbReference type="ARBA" id="ARBA00022630"/>
    </source>
</evidence>
<sequence>MFIRIINYYSIIIVDKMHIMSVIKHKLLGYGAMSLEILNTTFNIGELSLKNRIIMAPMSRNLSPNHIPTENNANYYQRRAQGGVGLIITEASAIDHPAAQGTRAHAGGATFAPGFTKEAAIGWQKVLNAVKEYGTPIFAQLWHVGSTREPALSLNPEIPSYGPSAIKHPRFDNKTNIIPLSMDTHDIEAHIEAYAQAAKLAMDLGFDGVELNAAHGYGIDQFFWSETNQRQDEYGGKTLLKRSRFAIDIIKAIKSATHQYFPISIRISQWKMGAYHYQMIKNLKALTDFILALSNAGVDVFHVSTRYFDEKFSNTEKTLATYIKEITHKPVIAVGSIATETDLIGSLRQNELGKFSLTRLKLASKMIAHNEVDLLAIGRPLIADSQWFNKVRANEFNSIIPFSKTMLEFLD</sequence>
<name>A0AAX1EDH6_9GAMM</name>
<keyword evidence="1" id="KW-0285">Flavoprotein</keyword>
<dbReference type="Pfam" id="PF00724">
    <property type="entry name" value="Oxidored_FMN"/>
    <property type="match status" value="1"/>
</dbReference>
<evidence type="ECO:0000313" key="5">
    <source>
        <dbReference type="Proteomes" id="UP000295517"/>
    </source>
</evidence>
<keyword evidence="2" id="KW-0560">Oxidoreductase</keyword>
<dbReference type="InterPro" id="IPR013785">
    <property type="entry name" value="Aldolase_TIM"/>
</dbReference>
<reference evidence="4 5" key="1">
    <citation type="submission" date="2019-03" db="EMBL/GenBank/DDBJ databases">
        <title>Diverse conjugative elements silence natural transformation in Legionella species.</title>
        <authorList>
            <person name="Durieux I."/>
            <person name="Ginevra C."/>
            <person name="Attaiech L."/>
            <person name="Picq K."/>
            <person name="Juan P.A."/>
            <person name="Jarraud S."/>
            <person name="Charpentier X."/>
        </authorList>
    </citation>
    <scope>NUCLEOTIDE SEQUENCE [LARGE SCALE GENOMIC DNA]</scope>
    <source>
        <strain evidence="4 5">HL-0427-4011</strain>
    </source>
</reference>
<evidence type="ECO:0000259" key="3">
    <source>
        <dbReference type="Pfam" id="PF00724"/>
    </source>
</evidence>
<dbReference type="EMBL" id="CP038254">
    <property type="protein sequence ID" value="QBR82914.1"/>
    <property type="molecule type" value="Genomic_DNA"/>
</dbReference>
<dbReference type="PANTHER" id="PTHR43656:SF2">
    <property type="entry name" value="BINDING OXIDOREDUCTASE, PUTATIVE (AFU_ORTHOLOGUE AFUA_2G08260)-RELATED"/>
    <property type="match status" value="1"/>
</dbReference>
<dbReference type="Proteomes" id="UP000295517">
    <property type="component" value="Chromosome"/>
</dbReference>
<dbReference type="GO" id="GO:0016491">
    <property type="term" value="F:oxidoreductase activity"/>
    <property type="evidence" value="ECO:0007669"/>
    <property type="project" value="UniProtKB-KW"/>
</dbReference>
<organism evidence="4 5">
    <name type="scientific">Legionella israelensis</name>
    <dbReference type="NCBI Taxonomy" id="454"/>
    <lineage>
        <taxon>Bacteria</taxon>
        <taxon>Pseudomonadati</taxon>
        <taxon>Pseudomonadota</taxon>
        <taxon>Gammaproteobacteria</taxon>
        <taxon>Legionellales</taxon>
        <taxon>Legionellaceae</taxon>
        <taxon>Legionella</taxon>
    </lineage>
</organism>
<feature type="domain" description="NADH:flavin oxidoreductase/NADH oxidase N-terminal" evidence="3">
    <location>
        <begin position="42"/>
        <end position="393"/>
    </location>
</feature>
<gene>
    <name evidence="4" type="ORF">E3983_00185</name>
</gene>
<dbReference type="AlphaFoldDB" id="A0AAX1EDH6"/>
<dbReference type="SUPFAM" id="SSF51395">
    <property type="entry name" value="FMN-linked oxidoreductases"/>
    <property type="match status" value="1"/>
</dbReference>
<dbReference type="InterPro" id="IPR051799">
    <property type="entry name" value="NADH_flavin_oxidoreductase"/>
</dbReference>
<accession>A0AAX1EDH6</accession>
<evidence type="ECO:0000313" key="4">
    <source>
        <dbReference type="EMBL" id="QBR82914.1"/>
    </source>
</evidence>
<dbReference type="Gene3D" id="3.20.20.70">
    <property type="entry name" value="Aldolase class I"/>
    <property type="match status" value="1"/>
</dbReference>
<protein>
    <submittedName>
        <fullName evidence="4">12-oxophytodienoate reductase</fullName>
    </submittedName>
</protein>